<keyword evidence="1" id="KW-0812">Transmembrane</keyword>
<dbReference type="InterPro" id="IPR017946">
    <property type="entry name" value="PLC-like_Pdiesterase_TIM-brl"/>
</dbReference>
<protein>
    <submittedName>
        <fullName evidence="3">Glycerophosphoryl diester phosphodiesterase</fullName>
    </submittedName>
</protein>
<dbReference type="Gene3D" id="3.20.20.190">
    <property type="entry name" value="Phosphatidylinositol (PI) phosphodiesterase"/>
    <property type="match status" value="1"/>
</dbReference>
<dbReference type="OrthoDB" id="384721at2"/>
<dbReference type="PROSITE" id="PS51704">
    <property type="entry name" value="GP_PDE"/>
    <property type="match status" value="1"/>
</dbReference>
<evidence type="ECO:0000313" key="3">
    <source>
        <dbReference type="EMBL" id="SFF11251.1"/>
    </source>
</evidence>
<keyword evidence="1" id="KW-0472">Membrane</keyword>
<dbReference type="GO" id="GO:0006629">
    <property type="term" value="P:lipid metabolic process"/>
    <property type="evidence" value="ECO:0007669"/>
    <property type="project" value="InterPro"/>
</dbReference>
<feature type="domain" description="GP-PDE" evidence="2">
    <location>
        <begin position="19"/>
        <end position="254"/>
    </location>
</feature>
<dbReference type="SUPFAM" id="SSF51695">
    <property type="entry name" value="PLC-like phosphodiesterases"/>
    <property type="match status" value="1"/>
</dbReference>
<dbReference type="GO" id="GO:0008081">
    <property type="term" value="F:phosphoric diester hydrolase activity"/>
    <property type="evidence" value="ECO:0007669"/>
    <property type="project" value="InterPro"/>
</dbReference>
<dbReference type="RefSeq" id="WP_046233021.1">
    <property type="nucleotide sequence ID" value="NZ_FONN01000014.1"/>
</dbReference>
<dbReference type="PANTHER" id="PTHR46211:SF1">
    <property type="entry name" value="GLYCEROPHOSPHODIESTER PHOSPHODIESTERASE, CYTOPLASMIC"/>
    <property type="match status" value="1"/>
</dbReference>
<dbReference type="Proteomes" id="UP000183410">
    <property type="component" value="Unassembled WGS sequence"/>
</dbReference>
<evidence type="ECO:0000256" key="1">
    <source>
        <dbReference type="SAM" id="Phobius"/>
    </source>
</evidence>
<keyword evidence="4" id="KW-1185">Reference proteome</keyword>
<keyword evidence="1" id="KW-1133">Transmembrane helix</keyword>
<dbReference type="EMBL" id="FONN01000014">
    <property type="protein sequence ID" value="SFF11251.1"/>
    <property type="molecule type" value="Genomic_DNA"/>
</dbReference>
<dbReference type="InterPro" id="IPR030395">
    <property type="entry name" value="GP_PDE_dom"/>
</dbReference>
<feature type="transmembrane region" description="Helical" evidence="1">
    <location>
        <begin position="173"/>
        <end position="190"/>
    </location>
</feature>
<dbReference type="PANTHER" id="PTHR46211">
    <property type="entry name" value="GLYCEROPHOSPHORYL DIESTER PHOSPHODIESTERASE"/>
    <property type="match status" value="1"/>
</dbReference>
<dbReference type="Pfam" id="PF03009">
    <property type="entry name" value="GDPD"/>
    <property type="match status" value="1"/>
</dbReference>
<evidence type="ECO:0000259" key="2">
    <source>
        <dbReference type="PROSITE" id="PS51704"/>
    </source>
</evidence>
<evidence type="ECO:0000313" key="4">
    <source>
        <dbReference type="Proteomes" id="UP000183410"/>
    </source>
</evidence>
<organism evidence="3 4">
    <name type="scientific">Paenibacillus algorifonticola</name>
    <dbReference type="NCBI Taxonomy" id="684063"/>
    <lineage>
        <taxon>Bacteria</taxon>
        <taxon>Bacillati</taxon>
        <taxon>Bacillota</taxon>
        <taxon>Bacilli</taxon>
        <taxon>Bacillales</taxon>
        <taxon>Paenibacillaceae</taxon>
        <taxon>Paenibacillus</taxon>
    </lineage>
</organism>
<name>A0A1I2G3P9_9BACL</name>
<dbReference type="AlphaFoldDB" id="A0A1I2G3P9"/>
<accession>A0A1I2G3P9</accession>
<sequence>MNKQQTGEAGEKREKAKRPLIIGHRGAAGEAPENTLASFQLAADQGCDMVELDIHLSADDKLVVCHDASLDRTTTQAGLIRSMDYEAISKADAGSKFAEAFRGQRAPLLEEVYALLSEHIQINVEAKDSYNGALDEALDAFLQQPGRMERTIVSSFDHKLLARLKARMPELRIGLLYAASLIAPAAYAGLMGSDVFSLHPHYSGIDAEDTAEAAKANIAVYPYTVNEEQDFLALLDMQVDGIITDFPGRLKQLLDKQWGN</sequence>
<gene>
    <name evidence="3" type="ORF">SAMN04487969_11476</name>
</gene>
<proteinExistence type="predicted"/>
<reference evidence="4" key="1">
    <citation type="submission" date="2016-10" db="EMBL/GenBank/DDBJ databases">
        <authorList>
            <person name="Varghese N."/>
            <person name="Submissions S."/>
        </authorList>
    </citation>
    <scope>NUCLEOTIDE SEQUENCE [LARGE SCALE GENOMIC DNA]</scope>
    <source>
        <strain evidence="4">CGMCC 1.10223</strain>
    </source>
</reference>